<feature type="domain" description="Nephrocystin 3-like N-terminal" evidence="4">
    <location>
        <begin position="183"/>
        <end position="341"/>
    </location>
</feature>
<accession>A0A8J2IRI8</accession>
<dbReference type="PROSITE" id="PS50088">
    <property type="entry name" value="ANK_REPEAT"/>
    <property type="match status" value="4"/>
</dbReference>
<dbReference type="InterPro" id="IPR056884">
    <property type="entry name" value="NPHP3-like_N"/>
</dbReference>
<dbReference type="Pfam" id="PF12796">
    <property type="entry name" value="Ank_2"/>
    <property type="match status" value="3"/>
</dbReference>
<organism evidence="5 6">
    <name type="scientific">Fusarium equiseti</name>
    <name type="common">Fusarium scirpi</name>
    <dbReference type="NCBI Taxonomy" id="61235"/>
    <lineage>
        <taxon>Eukaryota</taxon>
        <taxon>Fungi</taxon>
        <taxon>Dikarya</taxon>
        <taxon>Ascomycota</taxon>
        <taxon>Pezizomycotina</taxon>
        <taxon>Sordariomycetes</taxon>
        <taxon>Hypocreomycetidae</taxon>
        <taxon>Hypocreales</taxon>
        <taxon>Nectriaceae</taxon>
        <taxon>Fusarium</taxon>
        <taxon>Fusarium incarnatum-equiseti species complex</taxon>
    </lineage>
</organism>
<dbReference type="Proteomes" id="UP000693738">
    <property type="component" value="Unassembled WGS sequence"/>
</dbReference>
<dbReference type="AlphaFoldDB" id="A0A8J2IRI8"/>
<keyword evidence="2" id="KW-0040">ANK repeat</keyword>
<dbReference type="Pfam" id="PF24883">
    <property type="entry name" value="NPHP3_N"/>
    <property type="match status" value="1"/>
</dbReference>
<feature type="repeat" description="ANK" evidence="2">
    <location>
        <begin position="647"/>
        <end position="675"/>
    </location>
</feature>
<dbReference type="PANTHER" id="PTHR10039:SF15">
    <property type="entry name" value="NACHT DOMAIN-CONTAINING PROTEIN"/>
    <property type="match status" value="1"/>
</dbReference>
<dbReference type="EMBL" id="CAJSTJ010000126">
    <property type="protein sequence ID" value="CAG7558814.1"/>
    <property type="molecule type" value="Genomic_DNA"/>
</dbReference>
<evidence type="ECO:0000313" key="6">
    <source>
        <dbReference type="Proteomes" id="UP000693738"/>
    </source>
</evidence>
<protein>
    <recommendedName>
        <fullName evidence="7">NACHT domain-containing protein</fullName>
    </recommendedName>
</protein>
<reference evidence="5" key="1">
    <citation type="submission" date="2021-05" db="EMBL/GenBank/DDBJ databases">
        <authorList>
            <person name="Khan N."/>
        </authorList>
    </citation>
    <scope>NUCLEOTIDE SEQUENCE</scope>
</reference>
<gene>
    <name evidence="5" type="ORF">FEQUK3_LOCUS4544</name>
</gene>
<evidence type="ECO:0000256" key="2">
    <source>
        <dbReference type="PROSITE-ProRule" id="PRU00023"/>
    </source>
</evidence>
<evidence type="ECO:0000259" key="4">
    <source>
        <dbReference type="Pfam" id="PF24883"/>
    </source>
</evidence>
<evidence type="ECO:0008006" key="7">
    <source>
        <dbReference type="Google" id="ProtNLM"/>
    </source>
</evidence>
<dbReference type="SMART" id="SM00248">
    <property type="entry name" value="ANK"/>
    <property type="match status" value="10"/>
</dbReference>
<evidence type="ECO:0000259" key="3">
    <source>
        <dbReference type="Pfam" id="PF22939"/>
    </source>
</evidence>
<feature type="domain" description="GPI inositol-deacylase winged helix" evidence="3">
    <location>
        <begin position="455"/>
        <end position="530"/>
    </location>
</feature>
<dbReference type="InterPro" id="IPR054471">
    <property type="entry name" value="GPIID_WHD"/>
</dbReference>
<dbReference type="InterPro" id="IPR002110">
    <property type="entry name" value="Ankyrin_rpt"/>
</dbReference>
<evidence type="ECO:0000313" key="5">
    <source>
        <dbReference type="EMBL" id="CAG7558814.1"/>
    </source>
</evidence>
<dbReference type="PROSITE" id="PS50297">
    <property type="entry name" value="ANK_REP_REGION"/>
    <property type="match status" value="4"/>
</dbReference>
<feature type="repeat" description="ANK" evidence="2">
    <location>
        <begin position="745"/>
        <end position="777"/>
    </location>
</feature>
<feature type="repeat" description="ANK" evidence="2">
    <location>
        <begin position="860"/>
        <end position="894"/>
    </location>
</feature>
<dbReference type="PANTHER" id="PTHR10039">
    <property type="entry name" value="AMELOGENIN"/>
    <property type="match status" value="1"/>
</dbReference>
<name>A0A8J2IRI8_FUSEQ</name>
<feature type="repeat" description="ANK" evidence="2">
    <location>
        <begin position="895"/>
        <end position="927"/>
    </location>
</feature>
<dbReference type="Pfam" id="PF22939">
    <property type="entry name" value="WHD_GPIID"/>
    <property type="match status" value="1"/>
</dbReference>
<sequence length="1153" mass="129698">MTFGVSIGDFMQVFKLVTQARKRFQDAPHQYAAISEENFSQVIQDIYNLVSDLEPKTKDQERLLEIADQSTCVANDLASSLAKYQEIGASSLTKTQWARRTLKRFKWNQSEVQEFRVRILLYLELLTSLRQQLSSKKVCRIEQDVHYFSERSNQQERDDTLDWIGTVDHGPRQSDLFDQHVEGTGEWFLVSEEFQKWLTTKGGRLICLGFPGAGKTFLASIAIQRLLNLFGNDNNTGIAYYYCNFRQQSNETMRMILSSILRKLVECSACLPEAMKNWYKNHKPHRTPPSLNDIKVALRTMVSFYSQCFIVIDGLDECHIWRDVVAELKVLPGANILVTSRDSPEIVNVLESEGDIRLQVYAKDTDLRRYLDRNMSKVVRVVKRDQELWQHVSNSIVAASGGMFLLAHLHLESLRGKMSVNSLNSAIAALSTGAASYDKAYGNTMRRIESQSEEEAAVAKDALAWLAFVKRPLNAEELSTAVILQETDSDIDNKNKIDIKALLSVCAGLVKMENGSVILIHFTTKQYLKKALANWRQDPNALIATLCAVYLLFPIFDVELSELEGYLQPDKAGVQRHPLLEYSLDYMALHIHLSNIRHPCINRFLSSDSKITSNWLLLRSKCGDEHVESIAESLIEQGVCIDVHDREGRAVLHYAVINGWKRCVQLLLDRGASLDPDIDNMTPLHYTVRARADGEDIAQTFINDGIPIDTPVTRHTYIPSFQDGKVVYTLRDSDLGLALDSPAKAGLTALHLAALTGSQRMTKFFLDHGANPSFRSESGETPLHLALKLSAYGPQWPGIVDFWNEPDNRAESILDYISLNDAEDEEEFLSSHEWIQETRLAIIDVLLESPEVDVNAQDNFGISPLHIAAQKDYSFDSVAEKLINKGASISSCTDKNKTPLHFAVASRNGEFVSRLLDLGADPADKDVKGLNALHYAAKKRHLPIFKEMLSHIPTCSSQTILESRDDSGQNILHQLLGQGFVDVDFVRYLLERVSGIDDLDNKGMSPMAVFLSASALCEHQSDTEILDLLFEHGADPSFTASGGLNLGHLVAGSHRVSDRVLRTLARWGVSLTSKDDRGRTALHHTCIKGSLTKEVLCFLHEEVKLPVEICDEQRMTALDYAIEKGKEDHDPNLFKPGRWKKAERLLRDIEQKV</sequence>
<comment type="caution">
    <text evidence="5">The sequence shown here is derived from an EMBL/GenBank/DDBJ whole genome shotgun (WGS) entry which is preliminary data.</text>
</comment>
<proteinExistence type="predicted"/>
<keyword evidence="1" id="KW-0677">Repeat</keyword>
<evidence type="ECO:0000256" key="1">
    <source>
        <dbReference type="ARBA" id="ARBA00022737"/>
    </source>
</evidence>